<evidence type="ECO:0000313" key="4">
    <source>
        <dbReference type="Proteomes" id="UP000622860"/>
    </source>
</evidence>
<dbReference type="AlphaFoldDB" id="A0A917M0S5"/>
<keyword evidence="4" id="KW-1185">Reference proteome</keyword>
<evidence type="ECO:0000256" key="1">
    <source>
        <dbReference type="SAM" id="Phobius"/>
    </source>
</evidence>
<feature type="transmembrane region" description="Helical" evidence="1">
    <location>
        <begin position="6"/>
        <end position="28"/>
    </location>
</feature>
<dbReference type="Pfam" id="PF09851">
    <property type="entry name" value="SHOCT"/>
    <property type="match status" value="1"/>
</dbReference>
<dbReference type="Proteomes" id="UP000622860">
    <property type="component" value="Unassembled WGS sequence"/>
</dbReference>
<evidence type="ECO:0000313" key="3">
    <source>
        <dbReference type="EMBL" id="GGG71809.1"/>
    </source>
</evidence>
<feature type="domain" description="SHOCT" evidence="2">
    <location>
        <begin position="42"/>
        <end position="67"/>
    </location>
</feature>
<keyword evidence="1" id="KW-1133">Transmembrane helix</keyword>
<organism evidence="3 4">
    <name type="scientific">Virgibacillus oceani</name>
    <dbReference type="NCBI Taxonomy" id="1479511"/>
    <lineage>
        <taxon>Bacteria</taxon>
        <taxon>Bacillati</taxon>
        <taxon>Bacillota</taxon>
        <taxon>Bacilli</taxon>
        <taxon>Bacillales</taxon>
        <taxon>Bacillaceae</taxon>
        <taxon>Virgibacillus</taxon>
    </lineage>
</organism>
<sequence>MYWEHFHPFGFFFFVLIAGLLIANIVIWRRRGGRYYYNGHNALSVLDTRLAKGEITIEEYEEIKDTLKEY</sequence>
<dbReference type="EMBL" id="BMFR01000004">
    <property type="protein sequence ID" value="GGG71809.1"/>
    <property type="molecule type" value="Genomic_DNA"/>
</dbReference>
<evidence type="ECO:0000259" key="2">
    <source>
        <dbReference type="Pfam" id="PF09851"/>
    </source>
</evidence>
<reference evidence="3" key="1">
    <citation type="journal article" date="2014" name="Int. J. Syst. Evol. Microbiol.">
        <title>Complete genome sequence of Corynebacterium casei LMG S-19264T (=DSM 44701T), isolated from a smear-ripened cheese.</title>
        <authorList>
            <consortium name="US DOE Joint Genome Institute (JGI-PGF)"/>
            <person name="Walter F."/>
            <person name="Albersmeier A."/>
            <person name="Kalinowski J."/>
            <person name="Ruckert C."/>
        </authorList>
    </citation>
    <scope>NUCLEOTIDE SEQUENCE</scope>
    <source>
        <strain evidence="3">CGMCC 1.12754</strain>
    </source>
</reference>
<proteinExistence type="predicted"/>
<dbReference type="RefSeq" id="WP_188454774.1">
    <property type="nucleotide sequence ID" value="NZ_BMFR01000004.1"/>
</dbReference>
<dbReference type="InterPro" id="IPR018649">
    <property type="entry name" value="SHOCT"/>
</dbReference>
<protein>
    <recommendedName>
        <fullName evidence="2">SHOCT domain-containing protein</fullName>
    </recommendedName>
</protein>
<keyword evidence="1" id="KW-0472">Membrane</keyword>
<comment type="caution">
    <text evidence="3">The sequence shown here is derived from an EMBL/GenBank/DDBJ whole genome shotgun (WGS) entry which is preliminary data.</text>
</comment>
<reference evidence="3" key="2">
    <citation type="submission" date="2020-09" db="EMBL/GenBank/DDBJ databases">
        <authorList>
            <person name="Sun Q."/>
            <person name="Zhou Y."/>
        </authorList>
    </citation>
    <scope>NUCLEOTIDE SEQUENCE</scope>
    <source>
        <strain evidence="3">CGMCC 1.12754</strain>
    </source>
</reference>
<keyword evidence="1" id="KW-0812">Transmembrane</keyword>
<name>A0A917M0S5_9BACI</name>
<gene>
    <name evidence="3" type="ORF">GCM10011398_15160</name>
</gene>
<accession>A0A917M0S5</accession>